<feature type="region of interest" description="Disordered" evidence="5">
    <location>
        <begin position="325"/>
        <end position="344"/>
    </location>
</feature>
<keyword evidence="1" id="KW-0479">Metal-binding</keyword>
<dbReference type="Gene3D" id="2.170.270.10">
    <property type="entry name" value="SET domain"/>
    <property type="match status" value="1"/>
</dbReference>
<dbReference type="EMBL" id="BDGI01000036">
    <property type="protein sequence ID" value="GAV27478.1"/>
    <property type="molecule type" value="Genomic_DNA"/>
</dbReference>
<evidence type="ECO:0000313" key="8">
    <source>
        <dbReference type="Proteomes" id="UP000186136"/>
    </source>
</evidence>
<protein>
    <recommendedName>
        <fullName evidence="6">SET domain-containing protein</fullName>
    </recommendedName>
</protein>
<keyword evidence="8" id="KW-1185">Reference proteome</keyword>
<dbReference type="AlphaFoldDB" id="A0A1Q2YD99"/>
<dbReference type="OrthoDB" id="20872at2759"/>
<dbReference type="PANTHER" id="PTHR46462">
    <property type="entry name" value="UPSET, ISOFORM A"/>
    <property type="match status" value="1"/>
</dbReference>
<dbReference type="Gene3D" id="3.30.40.10">
    <property type="entry name" value="Zinc/RING finger domain, C3HC4 (zinc finger)"/>
    <property type="match status" value="1"/>
</dbReference>
<accession>A0A1Q2YD99</accession>
<feature type="compositionally biased region" description="Basic and acidic residues" evidence="5">
    <location>
        <begin position="738"/>
        <end position="753"/>
    </location>
</feature>
<dbReference type="CDD" id="cd15550">
    <property type="entry name" value="PHD_MLL5"/>
    <property type="match status" value="1"/>
</dbReference>
<feature type="compositionally biased region" description="Polar residues" evidence="5">
    <location>
        <begin position="88"/>
        <end position="125"/>
    </location>
</feature>
<evidence type="ECO:0000256" key="4">
    <source>
        <dbReference type="ARBA" id="ARBA00022853"/>
    </source>
</evidence>
<keyword evidence="3" id="KW-0862">Zinc</keyword>
<dbReference type="InterPro" id="IPR013083">
    <property type="entry name" value="Znf_RING/FYVE/PHD"/>
</dbReference>
<evidence type="ECO:0000256" key="5">
    <source>
        <dbReference type="SAM" id="MobiDB-lite"/>
    </source>
</evidence>
<feature type="compositionally biased region" description="Polar residues" evidence="5">
    <location>
        <begin position="31"/>
        <end position="45"/>
    </location>
</feature>
<feature type="region of interest" description="Disordered" evidence="5">
    <location>
        <begin position="738"/>
        <end position="757"/>
    </location>
</feature>
<dbReference type="GO" id="GO:0006325">
    <property type="term" value="P:chromatin organization"/>
    <property type="evidence" value="ECO:0007669"/>
    <property type="project" value="UniProtKB-KW"/>
</dbReference>
<name>A0A1Q2YD99_9ASCO</name>
<dbReference type="Pfam" id="PF00856">
    <property type="entry name" value="SET"/>
    <property type="match status" value="1"/>
</dbReference>
<dbReference type="PROSITE" id="PS50280">
    <property type="entry name" value="SET"/>
    <property type="match status" value="1"/>
</dbReference>
<keyword evidence="4" id="KW-0156">Chromatin regulator</keyword>
<evidence type="ECO:0000259" key="6">
    <source>
        <dbReference type="PROSITE" id="PS50280"/>
    </source>
</evidence>
<dbReference type="GO" id="GO:0006355">
    <property type="term" value="P:regulation of DNA-templated transcription"/>
    <property type="evidence" value="ECO:0007669"/>
    <property type="project" value="TreeGrafter"/>
</dbReference>
<organism evidence="7 8">
    <name type="scientific">Pichia membranifaciens</name>
    <dbReference type="NCBI Taxonomy" id="4926"/>
    <lineage>
        <taxon>Eukaryota</taxon>
        <taxon>Fungi</taxon>
        <taxon>Dikarya</taxon>
        <taxon>Ascomycota</taxon>
        <taxon>Saccharomycotina</taxon>
        <taxon>Pichiomycetes</taxon>
        <taxon>Pichiales</taxon>
        <taxon>Pichiaceae</taxon>
        <taxon>Pichia</taxon>
    </lineage>
</organism>
<feature type="domain" description="SET" evidence="6">
    <location>
        <begin position="422"/>
        <end position="551"/>
    </location>
</feature>
<proteinExistence type="predicted"/>
<dbReference type="Proteomes" id="UP000186136">
    <property type="component" value="Unassembled WGS sequence"/>
</dbReference>
<dbReference type="SMART" id="SM00317">
    <property type="entry name" value="SET"/>
    <property type="match status" value="1"/>
</dbReference>
<sequence>MSNPSQTSRTNPPTDLPGQEDKEAAGLLMLFSTQSHRLNPSAGQQDTEKNISPPLPASKLQPSVLVPAPATAPVPPALASVPEATAADPTQSPDNNVPNPSISSFQMHRRTTSMSKDTHSTSSKSMRMDQMARSPGPAAAALASGNGSNKAIVAAAALAAAAATPLPVFRKTEQNNTADFRLHEPIAFPQDNNKVDEYSSVRKKEKFKSARGESRQHNAKDAKQDNKANDDIVHTETKKEEDIVSGNALPSYAVGPDAGIISCICGYDHDDGLTIQCDKCFRWQHLVCMGFESINDTPDDFQCNLCNKNLHVDAARAKKLQENYLKEEKSKKKRSPYAVESSKANTKNIGAAQFKKRKVDDNSAEAVGVNKYKTLYFPIDYFVFRSSSIKSLYDQLPELLKKNKQIVRVDKPNLNKMVLNSATVNIKSTPENSKMKFTGISKLGLYSTKTVKDSGFISLFSGEIDTKQNYISEKINKYWLLGCPKPGVFFHPSLPIVIDERGLGNHTRFIRKSCKPNCEIRTIVVNRQETALGLFATKEIKADHELTLPWEWEVDHPILKIINNTETFESMNTEMKMVLINSIQCILDLTDCGCYTSSSDCVISKVKKMSAYLQRSTRKSNMTHLSPTPHQKYIPIDARYRARDEYILDNIASESVPDDELMVNQGIENAVTGDAQDGKDVNVEVLKDGSLTNSEGMVTSFSFKSKPKSTVYNLHILPKQFELLRKYLRNGDVKDNAEVKPGDEVTKSGKIDNEQESNMPIPVEVHARVLQRLNNVSGEHTFEGAKEHVSVVGADVEERPKVVKKFSLADYKKKKIG</sequence>
<evidence type="ECO:0000256" key="3">
    <source>
        <dbReference type="ARBA" id="ARBA00022833"/>
    </source>
</evidence>
<dbReference type="PANTHER" id="PTHR46462:SF3">
    <property type="entry name" value="UPSET, ISOFORM A"/>
    <property type="match status" value="1"/>
</dbReference>
<dbReference type="InterPro" id="IPR019786">
    <property type="entry name" value="Zinc_finger_PHD-type_CS"/>
</dbReference>
<dbReference type="InterPro" id="IPR001965">
    <property type="entry name" value="Znf_PHD"/>
</dbReference>
<gene>
    <name evidence="7" type="ORF">PMKS-000946</name>
</gene>
<dbReference type="GO" id="GO:0034967">
    <property type="term" value="C:Set3 complex"/>
    <property type="evidence" value="ECO:0007669"/>
    <property type="project" value="TreeGrafter"/>
</dbReference>
<dbReference type="Pfam" id="PF20826">
    <property type="entry name" value="PHD_5"/>
    <property type="match status" value="1"/>
</dbReference>
<evidence type="ECO:0000256" key="2">
    <source>
        <dbReference type="ARBA" id="ARBA00022771"/>
    </source>
</evidence>
<feature type="compositionally biased region" description="Polar residues" evidence="5">
    <location>
        <begin position="1"/>
        <end position="13"/>
    </location>
</feature>
<dbReference type="InterPro" id="IPR011011">
    <property type="entry name" value="Znf_FYVE_PHD"/>
</dbReference>
<reference evidence="7 8" key="1">
    <citation type="submission" date="2016-08" db="EMBL/GenBank/DDBJ databases">
        <title>Whole genome shotgun sequence of Pichia membranifaciens KS47-1.</title>
        <authorList>
            <person name="Konishi M."/>
            <person name="Ishida M."/>
            <person name="Arakawa T."/>
            <person name="Kato Y."/>
            <person name="Horiuchi J."/>
        </authorList>
    </citation>
    <scope>NUCLEOTIDE SEQUENCE [LARGE SCALE GENOMIC DNA]</scope>
    <source>
        <strain evidence="7 8">KS47-1</strain>
    </source>
</reference>
<feature type="region of interest" description="Disordered" evidence="5">
    <location>
        <begin position="1"/>
        <end position="125"/>
    </location>
</feature>
<dbReference type="GO" id="GO:0070210">
    <property type="term" value="C:Rpd3L-Expanded complex"/>
    <property type="evidence" value="ECO:0007669"/>
    <property type="project" value="TreeGrafter"/>
</dbReference>
<dbReference type="InterPro" id="IPR001214">
    <property type="entry name" value="SET_dom"/>
</dbReference>
<evidence type="ECO:0000313" key="7">
    <source>
        <dbReference type="EMBL" id="GAV27478.1"/>
    </source>
</evidence>
<dbReference type="SUPFAM" id="SSF82199">
    <property type="entry name" value="SET domain"/>
    <property type="match status" value="1"/>
</dbReference>
<dbReference type="PROSITE" id="PS01359">
    <property type="entry name" value="ZF_PHD_1"/>
    <property type="match status" value="1"/>
</dbReference>
<dbReference type="InterPro" id="IPR046341">
    <property type="entry name" value="SET_dom_sf"/>
</dbReference>
<dbReference type="SUPFAM" id="SSF57903">
    <property type="entry name" value="FYVE/PHD zinc finger"/>
    <property type="match status" value="1"/>
</dbReference>
<evidence type="ECO:0000256" key="1">
    <source>
        <dbReference type="ARBA" id="ARBA00022723"/>
    </source>
</evidence>
<dbReference type="GO" id="GO:0008270">
    <property type="term" value="F:zinc ion binding"/>
    <property type="evidence" value="ECO:0007669"/>
    <property type="project" value="UniProtKB-KW"/>
</dbReference>
<comment type="caution">
    <text evidence="7">The sequence shown here is derived from an EMBL/GenBank/DDBJ whole genome shotgun (WGS) entry which is preliminary data.</text>
</comment>
<keyword evidence="2" id="KW-0863">Zinc-finger</keyword>
<dbReference type="SMART" id="SM00249">
    <property type="entry name" value="PHD"/>
    <property type="match status" value="1"/>
</dbReference>
<feature type="region of interest" description="Disordered" evidence="5">
    <location>
        <begin position="191"/>
        <end position="229"/>
    </location>
</feature>
<feature type="compositionally biased region" description="Basic and acidic residues" evidence="5">
    <location>
        <begin position="193"/>
        <end position="229"/>
    </location>
</feature>